<organism evidence="1 2">
    <name type="scientific">Nannocystis pusilla</name>
    <dbReference type="NCBI Taxonomy" id="889268"/>
    <lineage>
        <taxon>Bacteria</taxon>
        <taxon>Pseudomonadati</taxon>
        <taxon>Myxococcota</taxon>
        <taxon>Polyangia</taxon>
        <taxon>Nannocystales</taxon>
        <taxon>Nannocystaceae</taxon>
        <taxon>Nannocystis</taxon>
    </lineage>
</organism>
<dbReference type="Pfam" id="PF11617">
    <property type="entry name" value="Cu-binding_MopE"/>
    <property type="match status" value="3"/>
</dbReference>
<dbReference type="EMBL" id="JAPNKE010000002">
    <property type="protein sequence ID" value="MCY1005530.1"/>
    <property type="molecule type" value="Genomic_DNA"/>
</dbReference>
<keyword evidence="2" id="KW-1185">Reference proteome</keyword>
<name>A0A9X3IW43_9BACT</name>
<evidence type="ECO:0000313" key="1">
    <source>
        <dbReference type="EMBL" id="MCY1005530.1"/>
    </source>
</evidence>
<dbReference type="Proteomes" id="UP001150924">
    <property type="component" value="Unassembled WGS sequence"/>
</dbReference>
<proteinExistence type="predicted"/>
<dbReference type="InterPro" id="IPR021655">
    <property type="entry name" value="Put_metal-bd"/>
</dbReference>
<reference evidence="1" key="1">
    <citation type="submission" date="2022-11" db="EMBL/GenBank/DDBJ databases">
        <title>Minimal conservation of predation-associated metabolite biosynthetic gene clusters underscores biosynthetic potential of Myxococcota including descriptions for ten novel species: Archangium lansinium sp. nov., Myxococcus landrumus sp. nov., Nannocystis bai.</title>
        <authorList>
            <person name="Ahearne A."/>
            <person name="Stevens C."/>
            <person name="Phillips K."/>
        </authorList>
    </citation>
    <scope>NUCLEOTIDE SEQUENCE</scope>
    <source>
        <strain evidence="1">Na p29</strain>
    </source>
</reference>
<gene>
    <name evidence="1" type="ORF">OV079_08085</name>
</gene>
<comment type="caution">
    <text evidence="1">The sequence shown here is derived from an EMBL/GenBank/DDBJ whole genome shotgun (WGS) entry which is preliminary data.</text>
</comment>
<dbReference type="RefSeq" id="WP_267701637.1">
    <property type="nucleotide sequence ID" value="NZ_JAPNKE010000002.1"/>
</dbReference>
<accession>A0A9X3IW43</accession>
<dbReference type="AlphaFoldDB" id="A0A9X3IW43"/>
<evidence type="ECO:0000313" key="2">
    <source>
        <dbReference type="Proteomes" id="UP001150924"/>
    </source>
</evidence>
<protein>
    <submittedName>
        <fullName evidence="1">MopE-related protein</fullName>
    </submittedName>
</protein>
<sequence length="247" mass="25773">MGNPAASFFAFGTGILRRGCLAGLAIGAFVGACANTDQNLERQRLLEELNSAGSKPAQCKPKILESCYDGPQGTSGRGLCKDGTRTCSDDAVWGACSGQVTPVKELCNRKDDDCDGIVDNDFEREGATCTIGKGECKSSGVWKCNADGKGATCDAPQPSIKAEVCDGLDNDCDDKIDEDVPGTGVACQTGKVGVCAPGVMQCLGGRVQCVANVQPSQEICNNLDDDCNNVVDDRCLTAEEAAKLKNK</sequence>